<dbReference type="InterPro" id="IPR002110">
    <property type="entry name" value="Ankyrin_rpt"/>
</dbReference>
<dbReference type="PRINTS" id="PR01415">
    <property type="entry name" value="ANKYRIN"/>
</dbReference>
<dbReference type="PANTHER" id="PTHR24198:SF193">
    <property type="match status" value="1"/>
</dbReference>
<reference evidence="3" key="1">
    <citation type="submission" date="2021-01" db="EMBL/GenBank/DDBJ databases">
        <authorList>
            <consortium name="Aspergillus luchuensis mut. kawachii IFO 4304 genome sequencing consortium"/>
            <person name="Kazuki M."/>
            <person name="Futagami T."/>
        </authorList>
    </citation>
    <scope>NUCLEOTIDE SEQUENCE</scope>
    <source>
        <strain evidence="3">IFO 4308</strain>
    </source>
</reference>
<name>A0A7R7X6Y4_ASPKA</name>
<organism evidence="3 4">
    <name type="scientific">Aspergillus kawachii</name>
    <name type="common">White koji mold</name>
    <name type="synonym">Aspergillus awamori var. kawachi</name>
    <dbReference type="NCBI Taxonomy" id="1069201"/>
    <lineage>
        <taxon>Eukaryota</taxon>
        <taxon>Fungi</taxon>
        <taxon>Dikarya</taxon>
        <taxon>Ascomycota</taxon>
        <taxon>Pezizomycotina</taxon>
        <taxon>Eurotiomycetes</taxon>
        <taxon>Eurotiomycetidae</taxon>
        <taxon>Eurotiales</taxon>
        <taxon>Aspergillaceae</taxon>
        <taxon>Aspergillus</taxon>
        <taxon>Aspergillus subgen. Circumdati</taxon>
    </lineage>
</organism>
<reference evidence="3" key="2">
    <citation type="submission" date="2021-02" db="EMBL/GenBank/DDBJ databases">
        <title>Aspergillus luchuensis mut. kawachii IFO 4304 genome sequence.</title>
        <authorList>
            <person name="Mori K."/>
            <person name="Kadooka C."/>
            <person name="Goto M."/>
            <person name="Futagami T."/>
        </authorList>
    </citation>
    <scope>NUCLEOTIDE SEQUENCE</scope>
    <source>
        <strain evidence="3">IFO 4308</strain>
    </source>
</reference>
<evidence type="ECO:0000256" key="1">
    <source>
        <dbReference type="ARBA" id="ARBA00022737"/>
    </source>
</evidence>
<keyword evidence="4" id="KW-1185">Reference proteome</keyword>
<dbReference type="SMART" id="SM00248">
    <property type="entry name" value="ANK"/>
    <property type="match status" value="12"/>
</dbReference>
<sequence>MSSTTSLDFIPAELIVCIGDFLEPPSLAAFARTARRYLQLLTPQLLSQWLLRGCYKCHWFAWKHIKHWKSPYIIEYFEKSLSDICRAYCCQTLLHRFALGGNLCLVKLMLSRGANVNARDKLENTPLHWAANEGHLHVVQALIEAGADANVEDENGHTPLETAIEGKKSAVVRYLLDSVQYAQEAIMRVLGDEMMEDCTNTDIPTMIFHALKDSGYDFSSADASSEGFLLSATSSEDITLVQLLLADGSDPFQTNGSGETALFIACSQGNIELARLLISAMQAAGGDPFIANGDGMTPLLQVMEHYQVNLDLLKLLLDSGACVDASNESRIRKIALKGSKSVFELLLDRAPSLWTSDALESCLLTYLFDLAVSHDTDTDYNFKATARILKLAKSGRVKVDVSSSKNSLFKHTPLYFACQITYDQTRASGIIRSLLEAGADVDIPNGIGRTPIHNILKTSRDYQDRELILTMFKSSKNTNQLNEVGESYLHLAVKDNHPRAVQLLLSKMSKNAMFAGNNAGDNALHYAMETGNTSIIQQLLAAGFDVNAKNRWGETALHRVSRSRYTHSIVSCIMLLAEAGADMNILDNFGIPPIHLSTEQGSHEVIEAFLDKGASGHEGCKICNDRIEAVRELNEESEY</sequence>
<dbReference type="KEGG" id="aluc:AKAW2_80163A"/>
<dbReference type="PROSITE" id="PS50297">
    <property type="entry name" value="ANK_REP_REGION"/>
    <property type="match status" value="3"/>
</dbReference>
<dbReference type="PROSITE" id="PS50088">
    <property type="entry name" value="ANK_REPEAT"/>
    <property type="match status" value="6"/>
</dbReference>
<dbReference type="OrthoDB" id="366390at2759"/>
<accession>A0A7R7X6Y4</accession>
<dbReference type="SUPFAM" id="SSF48403">
    <property type="entry name" value="Ankyrin repeat"/>
    <property type="match status" value="2"/>
</dbReference>
<dbReference type="GeneID" id="64965683"/>
<evidence type="ECO:0000313" key="4">
    <source>
        <dbReference type="Proteomes" id="UP000661280"/>
    </source>
</evidence>
<evidence type="ECO:0000256" key="2">
    <source>
        <dbReference type="ARBA" id="ARBA00023043"/>
    </source>
</evidence>
<dbReference type="RefSeq" id="XP_041548124.1">
    <property type="nucleotide sequence ID" value="XM_041681153.1"/>
</dbReference>
<keyword evidence="2" id="KW-0040">ANK repeat</keyword>
<evidence type="ECO:0000313" key="3">
    <source>
        <dbReference type="EMBL" id="BCS04362.1"/>
    </source>
</evidence>
<gene>
    <name evidence="3" type="ORF">AKAW2_80163A</name>
</gene>
<dbReference type="Gene3D" id="1.25.40.20">
    <property type="entry name" value="Ankyrin repeat-containing domain"/>
    <property type="match status" value="3"/>
</dbReference>
<protein>
    <submittedName>
        <fullName evidence="3">Uncharacterized protein</fullName>
    </submittedName>
</protein>
<dbReference type="EMBL" id="AP024432">
    <property type="protein sequence ID" value="BCS04362.1"/>
    <property type="molecule type" value="Genomic_DNA"/>
</dbReference>
<dbReference type="Pfam" id="PF12796">
    <property type="entry name" value="Ank_2"/>
    <property type="match status" value="3"/>
</dbReference>
<dbReference type="Proteomes" id="UP000661280">
    <property type="component" value="Chromosome 8"/>
</dbReference>
<dbReference type="InterPro" id="IPR036770">
    <property type="entry name" value="Ankyrin_rpt-contain_sf"/>
</dbReference>
<keyword evidence="1" id="KW-0677">Repeat</keyword>
<dbReference type="PANTHER" id="PTHR24198">
    <property type="entry name" value="ANKYRIN REPEAT AND PROTEIN KINASE DOMAIN-CONTAINING PROTEIN"/>
    <property type="match status" value="1"/>
</dbReference>
<dbReference type="AlphaFoldDB" id="A0A7R7X6Y4"/>
<proteinExistence type="predicted"/>